<gene>
    <name evidence="4" type="ORF">FYJ76_10200</name>
</gene>
<dbReference type="InterPro" id="IPR008979">
    <property type="entry name" value="Galactose-bd-like_sf"/>
</dbReference>
<dbReference type="SUPFAM" id="SSF75005">
    <property type="entry name" value="Arabinanase/levansucrase/invertase"/>
    <property type="match status" value="1"/>
</dbReference>
<feature type="domain" description="CBM-cenC" evidence="3">
    <location>
        <begin position="31"/>
        <end position="140"/>
    </location>
</feature>
<comment type="caution">
    <text evidence="4">The sequence shown here is derived from an EMBL/GenBank/DDBJ whole genome shotgun (WGS) entry which is preliminary data.</text>
</comment>
<feature type="signal peptide" evidence="2">
    <location>
        <begin position="1"/>
        <end position="26"/>
    </location>
</feature>
<dbReference type="Proteomes" id="UP000431913">
    <property type="component" value="Unassembled WGS sequence"/>
</dbReference>
<dbReference type="Pfam" id="PF02018">
    <property type="entry name" value="CBM_4_9"/>
    <property type="match status" value="1"/>
</dbReference>
<accession>A0A6I2U832</accession>
<protein>
    <recommendedName>
        <fullName evidence="3">CBM-cenC domain-containing protein</fullName>
    </recommendedName>
</protein>
<evidence type="ECO:0000313" key="4">
    <source>
        <dbReference type="EMBL" id="MST92304.1"/>
    </source>
</evidence>
<organism evidence="4 5">
    <name type="scientific">Ruthenibacterium lactatiformans</name>
    <dbReference type="NCBI Taxonomy" id="1550024"/>
    <lineage>
        <taxon>Bacteria</taxon>
        <taxon>Bacillati</taxon>
        <taxon>Bacillota</taxon>
        <taxon>Clostridia</taxon>
        <taxon>Eubacteriales</taxon>
        <taxon>Oscillospiraceae</taxon>
        <taxon>Ruthenibacterium</taxon>
    </lineage>
</organism>
<evidence type="ECO:0000256" key="2">
    <source>
        <dbReference type="SAM" id="SignalP"/>
    </source>
</evidence>
<dbReference type="CDD" id="cd15482">
    <property type="entry name" value="Sialidase_non-viral"/>
    <property type="match status" value="1"/>
</dbReference>
<dbReference type="SUPFAM" id="SSF49785">
    <property type="entry name" value="Galactose-binding domain-like"/>
    <property type="match status" value="1"/>
</dbReference>
<keyword evidence="1" id="KW-0378">Hydrolase</keyword>
<name>A0A6I2U832_9FIRM</name>
<dbReference type="GO" id="GO:0016798">
    <property type="term" value="F:hydrolase activity, acting on glycosyl bonds"/>
    <property type="evidence" value="ECO:0007669"/>
    <property type="project" value="InterPro"/>
</dbReference>
<dbReference type="EMBL" id="VUNJ01000009">
    <property type="protein sequence ID" value="MST92304.1"/>
    <property type="molecule type" value="Genomic_DNA"/>
</dbReference>
<dbReference type="RefSeq" id="WP_082432160.1">
    <property type="nucleotide sequence ID" value="NZ_JAFHCL010000025.1"/>
</dbReference>
<evidence type="ECO:0000256" key="1">
    <source>
        <dbReference type="ARBA" id="ARBA00022801"/>
    </source>
</evidence>
<dbReference type="AlphaFoldDB" id="A0A6I2U832"/>
<sequence>MNMKKRLVACLVIVALLCSSLLPAAAAEETDLLVNGGFETGDSTGWNWFNNAVVDSAAPHSGNYCAKVAKNSSYEQVVTVSPDTKYVLTGWAKSEGSSVMTLGVKNYGGQETFSATLSADYQQLAVTFTTGPNAQTATIYGYRQNSGSGAGYFDDVELTAVQDFTPYQPLANAIAPQAIPTYDGTNQPTHPSVVKFEQPWNGYLYWMAMTPYPFNDGSYENPSIVASNDGENWIVPEGVSNPLAGTPSPGHNCDVDLVYVPASDELRMYYVEADDIISSRVKMMSSRDGVHWSEPQVVMQDLVRKYSILSPSIEILPDGTYMMWYVDTGNAGWNSQNNQVKYRTSADGIKWSGAVTCTDFVQPGYQIWHIDVHYDTSSGAYYAVYPAYPNGTDCDHCNLFFAVNRTGKQWETFSRPILKPSTEGGWDDFCIYRSSMLIDDGMLKVWYGAKKQEDSSWHTGLTMRDFSEFMKILER</sequence>
<proteinExistence type="predicted"/>
<dbReference type="Gene3D" id="2.115.10.20">
    <property type="entry name" value="Glycosyl hydrolase domain, family 43"/>
    <property type="match status" value="1"/>
</dbReference>
<evidence type="ECO:0000259" key="3">
    <source>
        <dbReference type="Pfam" id="PF02018"/>
    </source>
</evidence>
<dbReference type="Gene3D" id="2.60.120.260">
    <property type="entry name" value="Galactose-binding domain-like"/>
    <property type="match status" value="1"/>
</dbReference>
<dbReference type="InterPro" id="IPR003305">
    <property type="entry name" value="CenC_carb-bd"/>
</dbReference>
<keyword evidence="2" id="KW-0732">Signal</keyword>
<reference evidence="4 5" key="1">
    <citation type="submission" date="2019-08" db="EMBL/GenBank/DDBJ databases">
        <title>In-depth cultivation of the pig gut microbiome towards novel bacterial diversity and tailored functional studies.</title>
        <authorList>
            <person name="Wylensek D."/>
            <person name="Hitch T.C.A."/>
            <person name="Clavel T."/>
        </authorList>
    </citation>
    <scope>NUCLEOTIDE SEQUENCE [LARGE SCALE GENOMIC DNA]</scope>
    <source>
        <strain evidence="4 5">WCA3-601-WT-6J</strain>
    </source>
</reference>
<dbReference type="InterPro" id="IPR023296">
    <property type="entry name" value="Glyco_hydro_beta-prop_sf"/>
</dbReference>
<feature type="chain" id="PRO_5026236889" description="CBM-cenC domain-containing protein" evidence="2">
    <location>
        <begin position="27"/>
        <end position="475"/>
    </location>
</feature>
<evidence type="ECO:0000313" key="5">
    <source>
        <dbReference type="Proteomes" id="UP000431913"/>
    </source>
</evidence>